<feature type="compositionally biased region" description="Pro residues" evidence="1">
    <location>
        <begin position="55"/>
        <end position="68"/>
    </location>
</feature>
<dbReference type="Pfam" id="PF14475">
    <property type="entry name" value="Mso1_Sec1_bdg"/>
    <property type="match status" value="1"/>
</dbReference>
<feature type="compositionally biased region" description="Gly residues" evidence="1">
    <location>
        <begin position="218"/>
        <end position="228"/>
    </location>
</feature>
<reference evidence="3" key="1">
    <citation type="submission" date="2023-06" db="EMBL/GenBank/DDBJ databases">
        <title>Genome-scale phylogeny and comparative genomics of the fungal order Sordariales.</title>
        <authorList>
            <consortium name="Lawrence Berkeley National Laboratory"/>
            <person name="Hensen N."/>
            <person name="Bonometti L."/>
            <person name="Westerberg I."/>
            <person name="Brannstrom I.O."/>
            <person name="Guillou S."/>
            <person name="Cros-Aarteil S."/>
            <person name="Calhoun S."/>
            <person name="Haridas S."/>
            <person name="Kuo A."/>
            <person name="Mondo S."/>
            <person name="Pangilinan J."/>
            <person name="Riley R."/>
            <person name="Labutti K."/>
            <person name="Andreopoulos B."/>
            <person name="Lipzen A."/>
            <person name="Chen C."/>
            <person name="Yanf M."/>
            <person name="Daum C."/>
            <person name="Ng V."/>
            <person name="Clum A."/>
            <person name="Steindorff A."/>
            <person name="Ohm R."/>
            <person name="Martin F."/>
            <person name="Silar P."/>
            <person name="Natvig D."/>
            <person name="Lalanne C."/>
            <person name="Gautier V."/>
            <person name="Ament-Velasquez S.L."/>
            <person name="Kruys A."/>
            <person name="Hutchinson M.I."/>
            <person name="Powell A.J."/>
            <person name="Barry K."/>
            <person name="Miller A.N."/>
            <person name="Grigoriev I.V."/>
            <person name="Debuchy R."/>
            <person name="Gladieux P."/>
            <person name="Thoren M.H."/>
            <person name="Johannesson H."/>
        </authorList>
    </citation>
    <scope>NUCLEOTIDE SEQUENCE</scope>
    <source>
        <strain evidence="3">PSN4</strain>
    </source>
</reference>
<evidence type="ECO:0000256" key="1">
    <source>
        <dbReference type="SAM" id="MobiDB-lite"/>
    </source>
</evidence>
<evidence type="ECO:0000313" key="4">
    <source>
        <dbReference type="Proteomes" id="UP001239445"/>
    </source>
</evidence>
<feature type="region of interest" description="Disordered" evidence="1">
    <location>
        <begin position="50"/>
        <end position="301"/>
    </location>
</feature>
<comment type="caution">
    <text evidence="3">The sequence shown here is derived from an EMBL/GenBank/DDBJ whole genome shotgun (WGS) entry which is preliminary data.</text>
</comment>
<name>A0AAJ0BP60_9PEZI</name>
<gene>
    <name evidence="3" type="ORF">QBC47DRAFT_5506</name>
</gene>
<feature type="domain" description="Mso1 N-terminal" evidence="2">
    <location>
        <begin position="18"/>
        <end position="57"/>
    </location>
</feature>
<dbReference type="Proteomes" id="UP001239445">
    <property type="component" value="Unassembled WGS sequence"/>
</dbReference>
<feature type="compositionally biased region" description="Low complexity" evidence="1">
    <location>
        <begin position="96"/>
        <end position="114"/>
    </location>
</feature>
<feature type="compositionally biased region" description="Low complexity" evidence="1">
    <location>
        <begin position="202"/>
        <end position="217"/>
    </location>
</feature>
<feature type="compositionally biased region" description="Low complexity" evidence="1">
    <location>
        <begin position="147"/>
        <end position="157"/>
    </location>
</feature>
<organism evidence="3 4">
    <name type="scientific">Echria macrotheca</name>
    <dbReference type="NCBI Taxonomy" id="438768"/>
    <lineage>
        <taxon>Eukaryota</taxon>
        <taxon>Fungi</taxon>
        <taxon>Dikarya</taxon>
        <taxon>Ascomycota</taxon>
        <taxon>Pezizomycotina</taxon>
        <taxon>Sordariomycetes</taxon>
        <taxon>Sordariomycetidae</taxon>
        <taxon>Sordariales</taxon>
        <taxon>Schizotheciaceae</taxon>
        <taxon>Echria</taxon>
    </lineage>
</organism>
<dbReference type="AlphaFoldDB" id="A0AAJ0BP60"/>
<evidence type="ECO:0000313" key="3">
    <source>
        <dbReference type="EMBL" id="KAK1760447.1"/>
    </source>
</evidence>
<dbReference type="InterPro" id="IPR028095">
    <property type="entry name" value="Mso1_N_dom"/>
</dbReference>
<evidence type="ECO:0000259" key="2">
    <source>
        <dbReference type="Pfam" id="PF14475"/>
    </source>
</evidence>
<proteinExistence type="predicted"/>
<dbReference type="EMBL" id="MU839827">
    <property type="protein sequence ID" value="KAK1760447.1"/>
    <property type="molecule type" value="Genomic_DNA"/>
</dbReference>
<sequence>MASWYKDLLTNASTNITKLQRTYFGGETDGDTEDDTHVCRVLRAYYTEKGQPFPGWLPPDPKAPPPVQPVYANQVGSRYGGFSSNNTQQAGAGGASLSSLWDNNSNNQSAQPASLRQGRANPFANRTGSAPPVRGGREEVQSRPLPSQRAGSYQQQAGGYGRNDAPPPPPVSSTGGASAQEKLKQRLWGGARTTSPGSSGGPFQAPAPQQQPPQSGSRWGGNSGGGGNYEDRFAPPGAYDGRDDRPVMSANAPWAGGDMDYYSGGNDYSSSGGGGGGGRRPAGGLPSGPRRGGLPNGPRMR</sequence>
<feature type="compositionally biased region" description="Low complexity" evidence="1">
    <location>
        <begin position="256"/>
        <end position="270"/>
    </location>
</feature>
<feature type="compositionally biased region" description="Gly residues" evidence="1">
    <location>
        <begin position="271"/>
        <end position="281"/>
    </location>
</feature>
<keyword evidence="4" id="KW-1185">Reference proteome</keyword>
<accession>A0AAJ0BP60</accession>
<protein>
    <submittedName>
        <fullName evidence="3">Sec1-binding region of Mso1-domain-containing protein</fullName>
    </submittedName>
</protein>